<dbReference type="AlphaFoldDB" id="A0A0V1BQQ8"/>
<dbReference type="SMART" id="SM00320">
    <property type="entry name" value="WD40"/>
    <property type="match status" value="6"/>
</dbReference>
<dbReference type="OrthoDB" id="4869960at2759"/>
<dbReference type="InterPro" id="IPR000615">
    <property type="entry name" value="Bestrophin"/>
</dbReference>
<dbReference type="InterPro" id="IPR021134">
    <property type="entry name" value="Bestrophin-like"/>
</dbReference>
<dbReference type="PROSITE" id="PS50294">
    <property type="entry name" value="WD_REPEATS_REGION"/>
    <property type="match status" value="1"/>
</dbReference>
<dbReference type="InterPro" id="IPR015943">
    <property type="entry name" value="WD40/YVTN_repeat-like_dom_sf"/>
</dbReference>
<feature type="repeat" description="WD" evidence="6">
    <location>
        <begin position="147"/>
        <end position="188"/>
    </location>
</feature>
<feature type="transmembrane region" description="Helical" evidence="8">
    <location>
        <begin position="640"/>
        <end position="662"/>
    </location>
</feature>
<dbReference type="Gene3D" id="2.130.10.10">
    <property type="entry name" value="YVTN repeat-like/Quinoprotein amine dehydrogenase"/>
    <property type="match status" value="1"/>
</dbReference>
<evidence type="ECO:0000256" key="4">
    <source>
        <dbReference type="ARBA" id="ARBA00023136"/>
    </source>
</evidence>
<dbReference type="GO" id="GO:0016020">
    <property type="term" value="C:membrane"/>
    <property type="evidence" value="ECO:0007669"/>
    <property type="project" value="UniProtKB-SubCell"/>
</dbReference>
<comment type="caution">
    <text evidence="9">The sequence shown here is derived from an EMBL/GenBank/DDBJ whole genome shotgun (WGS) entry which is preliminary data.</text>
</comment>
<dbReference type="GO" id="GO:0005254">
    <property type="term" value="F:chloride channel activity"/>
    <property type="evidence" value="ECO:0007669"/>
    <property type="project" value="InterPro"/>
</dbReference>
<organism evidence="9 10">
    <name type="scientific">Trichinella spiralis</name>
    <name type="common">Trichina worm</name>
    <dbReference type="NCBI Taxonomy" id="6334"/>
    <lineage>
        <taxon>Eukaryota</taxon>
        <taxon>Metazoa</taxon>
        <taxon>Ecdysozoa</taxon>
        <taxon>Nematoda</taxon>
        <taxon>Enoplea</taxon>
        <taxon>Dorylaimia</taxon>
        <taxon>Trichinellida</taxon>
        <taxon>Trichinellidae</taxon>
        <taxon>Trichinella</taxon>
    </lineage>
</organism>
<keyword evidence="4 8" id="KW-0472">Membrane</keyword>
<dbReference type="Pfam" id="PF00400">
    <property type="entry name" value="WD40"/>
    <property type="match status" value="1"/>
</dbReference>
<dbReference type="InterPro" id="IPR001680">
    <property type="entry name" value="WD40_rpt"/>
</dbReference>
<accession>A0A0V1BQQ8</accession>
<sequence length="1021" mass="117084">MFGDPSDDESESNEDQLQRIWDCYPNQERGNVASSENVSFTGSEMSFFSESLWSSDDNGENGDMDSDISFSLWDDPLELEARMPRDESETSEQEIVQWEYPRSNWNVWRAWKERQNGLKANMSSDWFGYKAMGSLHFVRRLTAMKTLEAHDGCVNCLNFHPAGRLLISGSDDCRLILWDWALGKPLVTVPSGHTHNIFQAKFTSVLDDGGIVTSAYDGQVRYLKVSPDGSVNVSKQLVLHEEAAHSISMVSHNPNVILSCGSDGYVFEIDLREDEPKRLFCSSDVNGISYPLYSIAAHPRKPEEFAIAGLSNYVLFFDRRKVAQSPCAERRYRQESELESDNIVTSIVYSHDGLGKIVEKNFQYTEMTFSALLFFAFAELLASYSGLSAHLFDTSHSDYASPIKSYFGYRNFQTVKGINFYGPSSEFIMSGSDCGHIFFWDKNSEKLVNILLGEERGVVNALVAHPHCSVVATSGLESVVKLWAPIGGKGNLNPAYVQRVLRSNARYRYRRNIMFTARGQIPSATGATAERVVRFRPPAVMREADIESPEWRQNGDFPPECHMSIRYFNTTHDIYLFMEIKLFFGCKQLDMGKRCLLSGREKRNSNHEKMTISYTNACSTVSLGNFLRLLFRWKGSVYKIIYKQALIFVVVYYSINLLYWQMLNNEQKIMFEKVAFYFSEANLSLPLTFLMGFFVSQVANRWISNFKEIVWIDSCMIRIASFVEGNDERGRLLRRTLARYVNLSCIIVLRDISTAVKKRFPTLDHLVKTGIITEEESHEYIISCKQHPDVYLFWLPIEWAINLVAKARKENRILCDLNMSRIIRHHFQQELLKIRESLTKLTYYSWISLPLVYTQVVTIATESYFLTNVIARQYTQNQNNTSLETVFPATLFLEFLFYVGWLKVAEVLIVPYGEDDDDFEVNYIIKRNLQVSYLMVDDFHDQTPSLTRDKHWTEQITTIPDTVASMGLKRNPFVPSTADLKVPERLQSVVQKPSTFVSPERLPSFASIVKKISRTISGTEN</sequence>
<evidence type="ECO:0000256" key="6">
    <source>
        <dbReference type="PROSITE-ProRule" id="PRU00221"/>
    </source>
</evidence>
<evidence type="ECO:0000256" key="5">
    <source>
        <dbReference type="ARBA" id="ARBA00034769"/>
    </source>
</evidence>
<name>A0A0V1BQQ8_TRISP</name>
<keyword evidence="3 8" id="KW-1133">Transmembrane helix</keyword>
<evidence type="ECO:0000313" key="10">
    <source>
        <dbReference type="Proteomes" id="UP000054776"/>
    </source>
</evidence>
<reference evidence="9 10" key="1">
    <citation type="submission" date="2015-01" db="EMBL/GenBank/DDBJ databases">
        <title>Evolution of Trichinella species and genotypes.</title>
        <authorList>
            <person name="Korhonen P.K."/>
            <person name="Edoardo P."/>
            <person name="Giuseppe L.R."/>
            <person name="Gasser R.B."/>
        </authorList>
    </citation>
    <scope>NUCLEOTIDE SEQUENCE [LARGE SCALE GENOMIC DNA]</scope>
    <source>
        <strain evidence="9">ISS3</strain>
    </source>
</reference>
<dbReference type="Pfam" id="PF01062">
    <property type="entry name" value="Bestrophin"/>
    <property type="match status" value="1"/>
</dbReference>
<dbReference type="InParanoid" id="A0A0V1BQQ8"/>
<dbReference type="Proteomes" id="UP000054776">
    <property type="component" value="Unassembled WGS sequence"/>
</dbReference>
<evidence type="ECO:0000256" key="3">
    <source>
        <dbReference type="ARBA" id="ARBA00022989"/>
    </source>
</evidence>
<dbReference type="EMBL" id="JYDH01000018">
    <property type="protein sequence ID" value="KRY39572.1"/>
    <property type="molecule type" value="Genomic_DNA"/>
</dbReference>
<feature type="transmembrane region" description="Helical" evidence="8">
    <location>
        <begin position="674"/>
        <end position="695"/>
    </location>
</feature>
<comment type="similarity">
    <text evidence="5">Belongs to the anion channel-forming bestrophin (TC 1.A.46) family. Calcium-sensitive chloride channel subfamily.</text>
</comment>
<feature type="compositionally biased region" description="Acidic residues" evidence="7">
    <location>
        <begin position="1"/>
        <end position="14"/>
    </location>
</feature>
<dbReference type="InterPro" id="IPR036322">
    <property type="entry name" value="WD40_repeat_dom_sf"/>
</dbReference>
<evidence type="ECO:0000256" key="2">
    <source>
        <dbReference type="ARBA" id="ARBA00022692"/>
    </source>
</evidence>
<protein>
    <submittedName>
        <fullName evidence="9">Bestrophin-1</fullName>
    </submittedName>
</protein>
<keyword evidence="2 8" id="KW-0812">Transmembrane</keyword>
<gene>
    <name evidence="9" type="primary">Best1</name>
    <name evidence="9" type="ORF">T01_12580</name>
</gene>
<dbReference type="PANTHER" id="PTHR10736">
    <property type="entry name" value="BESTROPHIN"/>
    <property type="match status" value="1"/>
</dbReference>
<proteinExistence type="inferred from homology"/>
<dbReference type="PROSITE" id="PS50082">
    <property type="entry name" value="WD_REPEATS_2"/>
    <property type="match status" value="1"/>
</dbReference>
<evidence type="ECO:0000256" key="1">
    <source>
        <dbReference type="ARBA" id="ARBA00004370"/>
    </source>
</evidence>
<keyword evidence="6" id="KW-0853">WD repeat</keyword>
<keyword evidence="10" id="KW-1185">Reference proteome</keyword>
<evidence type="ECO:0000256" key="7">
    <source>
        <dbReference type="SAM" id="MobiDB-lite"/>
    </source>
</evidence>
<evidence type="ECO:0000313" key="9">
    <source>
        <dbReference type="EMBL" id="KRY39572.1"/>
    </source>
</evidence>
<feature type="region of interest" description="Disordered" evidence="7">
    <location>
        <begin position="1"/>
        <end position="29"/>
    </location>
</feature>
<dbReference type="PANTHER" id="PTHR10736:SF0">
    <property type="entry name" value="BESTROPHIN HOMOLOG"/>
    <property type="match status" value="1"/>
</dbReference>
<comment type="subcellular location">
    <subcellularLocation>
        <location evidence="1">Membrane</location>
    </subcellularLocation>
</comment>
<evidence type="ECO:0000256" key="8">
    <source>
        <dbReference type="SAM" id="Phobius"/>
    </source>
</evidence>
<dbReference type="SUPFAM" id="SSF50978">
    <property type="entry name" value="WD40 repeat-like"/>
    <property type="match status" value="1"/>
</dbReference>